<dbReference type="InterPro" id="IPR050639">
    <property type="entry name" value="SSR_resolvase"/>
</dbReference>
<name>M5RXM3_9BACT</name>
<dbReference type="PANTHER" id="PTHR30461">
    <property type="entry name" value="DNA-INVERTASE FROM LAMBDOID PROPHAGE"/>
    <property type="match status" value="1"/>
</dbReference>
<keyword evidence="5" id="KW-1185">Reference proteome</keyword>
<dbReference type="InterPro" id="IPR038109">
    <property type="entry name" value="DNA_bind_recomb_sf"/>
</dbReference>
<sequence length="134" mass="15153">DRGIISSRGKQWTGHGVVELLKNERYLGHMIYGQRCSSKYKTKDNPRGKVQVLPRDQWTIIRNTHPAIVSVQVFNAVQDRLKKNRSNTAPTSKNRYALTGLIYCGACGHRMLGQASPRETQIRLLPIHSATWGV</sequence>
<accession>M5RXM3</accession>
<keyword evidence="1" id="KW-0238">DNA-binding</keyword>
<protein>
    <submittedName>
        <fullName evidence="4">TnpX site-specific recombinase</fullName>
    </submittedName>
</protein>
<proteinExistence type="predicted"/>
<feature type="non-terminal residue" evidence="4">
    <location>
        <position position="1"/>
    </location>
</feature>
<dbReference type="GO" id="GO:0003677">
    <property type="term" value="F:DNA binding"/>
    <property type="evidence" value="ECO:0007669"/>
    <property type="project" value="UniProtKB-KW"/>
</dbReference>
<evidence type="ECO:0000256" key="2">
    <source>
        <dbReference type="ARBA" id="ARBA00023172"/>
    </source>
</evidence>
<dbReference type="InterPro" id="IPR011109">
    <property type="entry name" value="DNA_bind_recombinase_dom"/>
</dbReference>
<evidence type="ECO:0000313" key="5">
    <source>
        <dbReference type="Proteomes" id="UP000011991"/>
    </source>
</evidence>
<comment type="caution">
    <text evidence="4">The sequence shown here is derived from an EMBL/GenBank/DDBJ whole genome shotgun (WGS) entry which is preliminary data.</text>
</comment>
<dbReference type="Pfam" id="PF07508">
    <property type="entry name" value="Recombinase"/>
    <property type="match status" value="1"/>
</dbReference>
<dbReference type="RefSeq" id="WP_008700307.1">
    <property type="nucleotide sequence ID" value="NZ_ANOG01000625.1"/>
</dbReference>
<evidence type="ECO:0000313" key="4">
    <source>
        <dbReference type="EMBL" id="EMI18684.1"/>
    </source>
</evidence>
<evidence type="ECO:0000256" key="1">
    <source>
        <dbReference type="ARBA" id="ARBA00023125"/>
    </source>
</evidence>
<dbReference type="AlphaFoldDB" id="M5RXM3"/>
<dbReference type="EMBL" id="ANOG01000625">
    <property type="protein sequence ID" value="EMI18684.1"/>
    <property type="molecule type" value="Genomic_DNA"/>
</dbReference>
<gene>
    <name evidence="4" type="ORF">RMSM_04378</name>
</gene>
<keyword evidence="2" id="KW-0233">DNA recombination</keyword>
<dbReference type="PANTHER" id="PTHR30461:SF2">
    <property type="entry name" value="SERINE RECOMBINASE PINE-RELATED"/>
    <property type="match status" value="1"/>
</dbReference>
<dbReference type="GO" id="GO:0000150">
    <property type="term" value="F:DNA strand exchange activity"/>
    <property type="evidence" value="ECO:0007669"/>
    <property type="project" value="InterPro"/>
</dbReference>
<feature type="domain" description="Recombinase" evidence="3">
    <location>
        <begin position="2"/>
        <end position="84"/>
    </location>
</feature>
<reference evidence="4 5" key="1">
    <citation type="journal article" date="2013" name="Mar. Genomics">
        <title>Expression of sulfatases in Rhodopirellula baltica and the diversity of sulfatases in the genus Rhodopirellula.</title>
        <authorList>
            <person name="Wegner C.E."/>
            <person name="Richter-Heitmann T."/>
            <person name="Klindworth A."/>
            <person name="Klockow C."/>
            <person name="Richter M."/>
            <person name="Achstetter T."/>
            <person name="Glockner F.O."/>
            <person name="Harder J."/>
        </authorList>
    </citation>
    <scope>NUCLEOTIDE SEQUENCE [LARGE SCALE GENOMIC DNA]</scope>
    <source>
        <strain evidence="4 5">SM1</strain>
    </source>
</reference>
<evidence type="ECO:0000259" key="3">
    <source>
        <dbReference type="Pfam" id="PF07508"/>
    </source>
</evidence>
<dbReference type="Gene3D" id="3.90.1750.20">
    <property type="entry name" value="Putative Large Serine Recombinase, Chain B, Domain 2"/>
    <property type="match status" value="1"/>
</dbReference>
<organism evidence="4 5">
    <name type="scientific">Rhodopirellula maiorica SM1</name>
    <dbReference type="NCBI Taxonomy" id="1265738"/>
    <lineage>
        <taxon>Bacteria</taxon>
        <taxon>Pseudomonadati</taxon>
        <taxon>Planctomycetota</taxon>
        <taxon>Planctomycetia</taxon>
        <taxon>Pirellulales</taxon>
        <taxon>Pirellulaceae</taxon>
        <taxon>Novipirellula</taxon>
    </lineage>
</organism>
<dbReference type="Proteomes" id="UP000011991">
    <property type="component" value="Unassembled WGS sequence"/>
</dbReference>